<dbReference type="Pfam" id="PF25106">
    <property type="entry name" value="VWA_4"/>
    <property type="match status" value="1"/>
</dbReference>
<feature type="signal peptide" evidence="4">
    <location>
        <begin position="1"/>
        <end position="19"/>
    </location>
</feature>
<dbReference type="EMBL" id="JAXCGZ010000001">
    <property type="protein sequence ID" value="KAK7087105.1"/>
    <property type="molecule type" value="Genomic_DNA"/>
</dbReference>
<comment type="subcellular location">
    <subcellularLocation>
        <location evidence="1">Secreted</location>
    </subcellularLocation>
</comment>
<dbReference type="Pfam" id="PF23619">
    <property type="entry name" value="Ig_VWA7"/>
    <property type="match status" value="1"/>
</dbReference>
<gene>
    <name evidence="6" type="ORF">SK128_001406</name>
</gene>
<dbReference type="InterPro" id="IPR056862">
    <property type="entry name" value="VWA7_N"/>
</dbReference>
<reference evidence="6 7" key="1">
    <citation type="submission" date="2023-11" db="EMBL/GenBank/DDBJ databases">
        <title>Halocaridina rubra genome assembly.</title>
        <authorList>
            <person name="Smith C."/>
        </authorList>
    </citation>
    <scope>NUCLEOTIDE SEQUENCE [LARGE SCALE GENOMIC DNA]</scope>
    <source>
        <strain evidence="6">EP-1</strain>
        <tissue evidence="6">Whole</tissue>
    </source>
</reference>
<dbReference type="InterPro" id="IPR036116">
    <property type="entry name" value="FN3_sf"/>
</dbReference>
<dbReference type="Pfam" id="PF25107">
    <property type="entry name" value="VWA7_N"/>
    <property type="match status" value="1"/>
</dbReference>
<organism evidence="6 7">
    <name type="scientific">Halocaridina rubra</name>
    <name type="common">Hawaiian red shrimp</name>
    <dbReference type="NCBI Taxonomy" id="373956"/>
    <lineage>
        <taxon>Eukaryota</taxon>
        <taxon>Metazoa</taxon>
        <taxon>Ecdysozoa</taxon>
        <taxon>Arthropoda</taxon>
        <taxon>Crustacea</taxon>
        <taxon>Multicrustacea</taxon>
        <taxon>Malacostraca</taxon>
        <taxon>Eumalacostraca</taxon>
        <taxon>Eucarida</taxon>
        <taxon>Decapoda</taxon>
        <taxon>Pleocyemata</taxon>
        <taxon>Caridea</taxon>
        <taxon>Atyoidea</taxon>
        <taxon>Atyidae</taxon>
        <taxon>Halocaridina</taxon>
    </lineage>
</organism>
<keyword evidence="3 4" id="KW-0732">Signal</keyword>
<dbReference type="PANTHER" id="PTHR14905">
    <property type="entry name" value="NG37"/>
    <property type="match status" value="1"/>
</dbReference>
<proteinExistence type="predicted"/>
<keyword evidence="7" id="KW-1185">Reference proteome</keyword>
<evidence type="ECO:0000256" key="3">
    <source>
        <dbReference type="ARBA" id="ARBA00022729"/>
    </source>
</evidence>
<dbReference type="PROSITE" id="PS50853">
    <property type="entry name" value="FN3"/>
    <property type="match status" value="1"/>
</dbReference>
<evidence type="ECO:0000256" key="2">
    <source>
        <dbReference type="ARBA" id="ARBA00022525"/>
    </source>
</evidence>
<dbReference type="InterPro" id="IPR056861">
    <property type="entry name" value="HMCN1-like_VWA"/>
</dbReference>
<dbReference type="InterPro" id="IPR003961">
    <property type="entry name" value="FN3_dom"/>
</dbReference>
<evidence type="ECO:0000256" key="4">
    <source>
        <dbReference type="SAM" id="SignalP"/>
    </source>
</evidence>
<dbReference type="SUPFAM" id="SSF53300">
    <property type="entry name" value="vWA-like"/>
    <property type="match status" value="1"/>
</dbReference>
<accession>A0AAN9AHM2</accession>
<feature type="chain" id="PRO_5042832618" description="Fibronectin type-III domain-containing protein" evidence="4">
    <location>
        <begin position="20"/>
        <end position="1141"/>
    </location>
</feature>
<dbReference type="Proteomes" id="UP001381693">
    <property type="component" value="Unassembled WGS sequence"/>
</dbReference>
<keyword evidence="2" id="KW-0964">Secreted</keyword>
<feature type="domain" description="Fibronectin type-III" evidence="5">
    <location>
        <begin position="1039"/>
        <end position="1128"/>
    </location>
</feature>
<name>A0AAN9AHM2_HALRR</name>
<sequence>MSIKCFAILSFFFFGRSQAFLATPLNTSDPDVINILCPEQASGETRDHEWITREGIRRSIRKFFIANPPPDSPPDFFLPEDATLSEIYHGYYGETMSPTRFIKAVNSIAAANVKTDSAPQTRYDPAIQGDGEHIIGLQESLTLRYTQIMTSILVEEAYSAARALLGTSLHSLQKFYSHSTWIEQGNAGILEDLGIPGGLIPAVANPTEAVCTPCPSSQGECTDNVILGTGLSSGYYNYVDSIGDGFLIPKPPTGGKCSHGGRLDDSTAVPEIGGVNKDTAYPCFSPHHYLHDQAAELAIQATEYYLENILNAVGDVKYRRLFDLYMGSALSICIDTTGSMQDDIDAVKAQVAEIVNNVETELYILVPYNSPVVGPLTKTDDPQVFLDAVNALYATNSDELFCAALQLALSATPDYGSIFCFTDDRAQDAAELMESVTALAQLQHNSVTVILSDILQKENEPKEGYGEKSPRLPVDPIDQYRYITEATGGLLISTDKFDVADIVGIMGGGVATSTVTIVNLIDISGPRDNEVLIDDSVVDFEIRLEGILTNAILEDVTGYTYDLMDASGLNALPDVEVISHTDSFKAIKWTTPNFGVWRLQTLTPNNYTISVIATSSFDFLGDFAILDPSPPHPHYRQVEGRPLMNTIYYLELTLIGHLESEVVLANKIEFINKEGIQLRQIDYLGEVKDQIYIRTDPLPETPFFIRLSGKVSSGRSFNRLLPVQVIPVQTKVEVWATSQDLSAKPGESSVALFYVTNYGLESNFDITGTDDMKFLTYLSDTTIYLGTNGSYPIYANFTVPLGTTHGTVSTIIITAKSQKQSQSVNSAVAHFIVLPEEQDLVKPLCVLTNTPDCTDFSYNGVCNLQEWLAEADLKDDKSGLYSVYARPEGTAIDIVGFTPGTTATVFVDYRSTCCSLVADIIGVDGQGNVGLCHIDMGILGGLIIDFDVDSVGDTWALLHWNITPSIYEVSYYLLEVNDGSNLQQIPCQDSYCQALVAYLDACAHQNFNLTPVFDYLGTPVEGFAAYTYTITGEDGVPEAPYNGTEIDATETSVTIAWEAAVCSSEFEVCYYEVGEDPSTGVCGRTSQTNFVITGLSKCKAYFTDVVAISPSGQESVNLQFYSVTLCPGPNLNEMLRQWISS</sequence>
<protein>
    <recommendedName>
        <fullName evidence="5">Fibronectin type-III domain-containing protein</fullName>
    </recommendedName>
</protein>
<dbReference type="InterPro" id="IPR036465">
    <property type="entry name" value="vWFA_dom_sf"/>
</dbReference>
<dbReference type="SUPFAM" id="SSF49265">
    <property type="entry name" value="Fibronectin type III"/>
    <property type="match status" value="1"/>
</dbReference>
<evidence type="ECO:0000259" key="5">
    <source>
        <dbReference type="PROSITE" id="PS50853"/>
    </source>
</evidence>
<dbReference type="Gene3D" id="3.40.50.410">
    <property type="entry name" value="von Willebrand factor, type A domain"/>
    <property type="match status" value="1"/>
</dbReference>
<evidence type="ECO:0000313" key="7">
    <source>
        <dbReference type="Proteomes" id="UP001381693"/>
    </source>
</evidence>
<dbReference type="InterPro" id="IPR052577">
    <property type="entry name" value="VWA7"/>
</dbReference>
<evidence type="ECO:0000313" key="6">
    <source>
        <dbReference type="EMBL" id="KAK7087105.1"/>
    </source>
</evidence>
<comment type="caution">
    <text evidence="6">The sequence shown here is derived from an EMBL/GenBank/DDBJ whole genome shotgun (WGS) entry which is preliminary data.</text>
</comment>
<dbReference type="Gene3D" id="2.60.40.10">
    <property type="entry name" value="Immunoglobulins"/>
    <property type="match status" value="1"/>
</dbReference>
<evidence type="ECO:0000256" key="1">
    <source>
        <dbReference type="ARBA" id="ARBA00004613"/>
    </source>
</evidence>
<dbReference type="PANTHER" id="PTHR14905:SF7">
    <property type="entry name" value="VON WILLEBRAND FACTOR A DOMAIN-CONTAINING PROTEIN 7"/>
    <property type="match status" value="1"/>
</dbReference>
<dbReference type="InterPro" id="IPR013783">
    <property type="entry name" value="Ig-like_fold"/>
</dbReference>
<dbReference type="AlphaFoldDB" id="A0AAN9AHM2"/>
<dbReference type="GO" id="GO:0032991">
    <property type="term" value="C:protein-containing complex"/>
    <property type="evidence" value="ECO:0007669"/>
    <property type="project" value="UniProtKB-ARBA"/>
</dbReference>
<dbReference type="InterPro" id="IPR057615">
    <property type="entry name" value="Ig_VWA7"/>
</dbReference>